<dbReference type="InterPro" id="IPR019888">
    <property type="entry name" value="Tscrpt_reg_AsnC-like"/>
</dbReference>
<name>A0ABP5JPJ3_9ACTN</name>
<proteinExistence type="predicted"/>
<evidence type="ECO:0000313" key="6">
    <source>
        <dbReference type="Proteomes" id="UP001500897"/>
    </source>
</evidence>
<dbReference type="InterPro" id="IPR011991">
    <property type="entry name" value="ArsR-like_HTH"/>
</dbReference>
<dbReference type="CDD" id="cd00090">
    <property type="entry name" value="HTH_ARSR"/>
    <property type="match status" value="1"/>
</dbReference>
<evidence type="ECO:0000259" key="4">
    <source>
        <dbReference type="PROSITE" id="PS50956"/>
    </source>
</evidence>
<dbReference type="Pfam" id="PF01037">
    <property type="entry name" value="AsnC_trans_reg"/>
    <property type="match status" value="1"/>
</dbReference>
<dbReference type="PANTHER" id="PTHR30154">
    <property type="entry name" value="LEUCINE-RESPONSIVE REGULATORY PROTEIN"/>
    <property type="match status" value="1"/>
</dbReference>
<keyword evidence="1" id="KW-0805">Transcription regulation</keyword>
<dbReference type="Proteomes" id="UP001500897">
    <property type="component" value="Unassembled WGS sequence"/>
</dbReference>
<dbReference type="PANTHER" id="PTHR30154:SF54">
    <property type="entry name" value="POSSIBLE TRANSCRIPTIONAL REGULATORY PROTEIN (PROBABLY LRP_ASNC-FAMILY)"/>
    <property type="match status" value="1"/>
</dbReference>
<dbReference type="PRINTS" id="PR00033">
    <property type="entry name" value="HTHASNC"/>
</dbReference>
<gene>
    <name evidence="5" type="ORF">GCM10009759_65680</name>
</gene>
<dbReference type="EMBL" id="BAAANS010000062">
    <property type="protein sequence ID" value="GAA2118411.1"/>
    <property type="molecule type" value="Genomic_DNA"/>
</dbReference>
<sequence length="187" mass="19706">MARAAADDSVRAGALLRMFGAGRHAGGVPNIPRGRAAGLDAVDRAIVRELLADARTPNNALAERVGVAPSTCLARVRALRERGVIAGYHAEVDLPSVGLPLQAMISVRLRAHTREQNGSFRAAAPHLPGVLAVFHMAGSDDYLLHVAVADPEALRCFVVDHLTAHPAVAQTRTNLVFERVPGGGPKI</sequence>
<feature type="domain" description="HTH asnC-type" evidence="4">
    <location>
        <begin position="39"/>
        <end position="100"/>
    </location>
</feature>
<dbReference type="InterPro" id="IPR011008">
    <property type="entry name" value="Dimeric_a/b-barrel"/>
</dbReference>
<dbReference type="InterPro" id="IPR000485">
    <property type="entry name" value="AsnC-type_HTH_dom"/>
</dbReference>
<accession>A0ABP5JPJ3</accession>
<dbReference type="SMART" id="SM00344">
    <property type="entry name" value="HTH_ASNC"/>
    <property type="match status" value="1"/>
</dbReference>
<protein>
    <submittedName>
        <fullName evidence="5">Lrp/AsnC family transcriptional regulator</fullName>
    </submittedName>
</protein>
<organism evidence="5 6">
    <name type="scientific">Kitasatospora saccharophila</name>
    <dbReference type="NCBI Taxonomy" id="407973"/>
    <lineage>
        <taxon>Bacteria</taxon>
        <taxon>Bacillati</taxon>
        <taxon>Actinomycetota</taxon>
        <taxon>Actinomycetes</taxon>
        <taxon>Kitasatosporales</taxon>
        <taxon>Streptomycetaceae</taxon>
        <taxon>Kitasatospora</taxon>
    </lineage>
</organism>
<dbReference type="Gene3D" id="3.30.70.920">
    <property type="match status" value="1"/>
</dbReference>
<keyword evidence="6" id="KW-1185">Reference proteome</keyword>
<dbReference type="Pfam" id="PF13404">
    <property type="entry name" value="HTH_AsnC-type"/>
    <property type="match status" value="1"/>
</dbReference>
<dbReference type="InterPro" id="IPR019887">
    <property type="entry name" value="Tscrpt_reg_AsnC/Lrp_C"/>
</dbReference>
<keyword evidence="3" id="KW-0804">Transcription</keyword>
<reference evidence="6" key="1">
    <citation type="journal article" date="2019" name="Int. J. Syst. Evol. Microbiol.">
        <title>The Global Catalogue of Microorganisms (GCM) 10K type strain sequencing project: providing services to taxonomists for standard genome sequencing and annotation.</title>
        <authorList>
            <consortium name="The Broad Institute Genomics Platform"/>
            <consortium name="The Broad Institute Genome Sequencing Center for Infectious Disease"/>
            <person name="Wu L."/>
            <person name="Ma J."/>
        </authorList>
    </citation>
    <scope>NUCLEOTIDE SEQUENCE [LARGE SCALE GENOMIC DNA]</scope>
    <source>
        <strain evidence="6">JCM 14559</strain>
    </source>
</reference>
<comment type="caution">
    <text evidence="5">The sequence shown here is derived from an EMBL/GenBank/DDBJ whole genome shotgun (WGS) entry which is preliminary data.</text>
</comment>
<dbReference type="Gene3D" id="1.10.10.10">
    <property type="entry name" value="Winged helix-like DNA-binding domain superfamily/Winged helix DNA-binding domain"/>
    <property type="match status" value="1"/>
</dbReference>
<evidence type="ECO:0000256" key="2">
    <source>
        <dbReference type="ARBA" id="ARBA00023125"/>
    </source>
</evidence>
<evidence type="ECO:0000256" key="3">
    <source>
        <dbReference type="ARBA" id="ARBA00023163"/>
    </source>
</evidence>
<dbReference type="PROSITE" id="PS50956">
    <property type="entry name" value="HTH_ASNC_2"/>
    <property type="match status" value="1"/>
</dbReference>
<keyword evidence="2" id="KW-0238">DNA-binding</keyword>
<dbReference type="InterPro" id="IPR036388">
    <property type="entry name" value="WH-like_DNA-bd_sf"/>
</dbReference>
<dbReference type="SUPFAM" id="SSF54909">
    <property type="entry name" value="Dimeric alpha+beta barrel"/>
    <property type="match status" value="1"/>
</dbReference>
<evidence type="ECO:0000313" key="5">
    <source>
        <dbReference type="EMBL" id="GAA2118411.1"/>
    </source>
</evidence>
<dbReference type="InterPro" id="IPR036390">
    <property type="entry name" value="WH_DNA-bd_sf"/>
</dbReference>
<dbReference type="SUPFAM" id="SSF46785">
    <property type="entry name" value="Winged helix' DNA-binding domain"/>
    <property type="match status" value="1"/>
</dbReference>
<evidence type="ECO:0000256" key="1">
    <source>
        <dbReference type="ARBA" id="ARBA00023015"/>
    </source>
</evidence>